<dbReference type="SUPFAM" id="SSF53098">
    <property type="entry name" value="Ribonuclease H-like"/>
    <property type="match status" value="1"/>
</dbReference>
<evidence type="ECO:0000256" key="9">
    <source>
        <dbReference type="ARBA" id="ARBA00022839"/>
    </source>
</evidence>
<dbReference type="GO" id="GO:0006302">
    <property type="term" value="P:double-strand break repair"/>
    <property type="evidence" value="ECO:0007669"/>
    <property type="project" value="TreeGrafter"/>
</dbReference>
<evidence type="ECO:0000256" key="12">
    <source>
        <dbReference type="ARBA" id="ARBA00023125"/>
    </source>
</evidence>
<accession>A0A6N2C6L7</accession>
<dbReference type="InterPro" id="IPR001098">
    <property type="entry name" value="DNA-dir_DNA_pol_A_palm_dom"/>
</dbReference>
<evidence type="ECO:0000256" key="11">
    <source>
        <dbReference type="ARBA" id="ARBA00022946"/>
    </source>
</evidence>
<protein>
    <recommendedName>
        <fullName evidence="2">DNA-directed DNA polymerase</fullName>
        <ecNumber evidence="2">2.7.7.7</ecNumber>
    </recommendedName>
    <alternativeName>
        <fullName evidence="15">DNA polymerase PolI-like B</fullName>
    </alternativeName>
</protein>
<comment type="catalytic activity">
    <reaction evidence="14">
        <text>DNA(n) + a 2'-deoxyribonucleoside 5'-triphosphate = DNA(n+1) + diphosphate</text>
        <dbReference type="Rhea" id="RHEA:22508"/>
        <dbReference type="Rhea" id="RHEA-COMP:17339"/>
        <dbReference type="Rhea" id="RHEA-COMP:17340"/>
        <dbReference type="ChEBI" id="CHEBI:33019"/>
        <dbReference type="ChEBI" id="CHEBI:61560"/>
        <dbReference type="ChEBI" id="CHEBI:173112"/>
        <dbReference type="EC" id="2.7.7.7"/>
    </reaction>
</comment>
<keyword evidence="6" id="KW-0540">Nuclease</keyword>
<dbReference type="FunFam" id="1.10.150.20:FF:000034">
    <property type="entry name" value="DNA polymerase I"/>
    <property type="match status" value="1"/>
</dbReference>
<dbReference type="Gene3D" id="3.30.420.10">
    <property type="entry name" value="Ribonuclease H-like superfamily/Ribonuclease H"/>
    <property type="match status" value="1"/>
</dbReference>
<name>A0A6N2C6L7_SOLCI</name>
<keyword evidence="10" id="KW-0239">DNA-directed DNA polymerase</keyword>
<keyword evidence="5" id="KW-0235">DNA replication</keyword>
<comment type="similarity">
    <text evidence="1">Belongs to the DNA polymerase type-A family.</text>
</comment>
<dbReference type="EMBL" id="RXGB01001096">
    <property type="protein sequence ID" value="TMX00334.1"/>
    <property type="molecule type" value="Genomic_DNA"/>
</dbReference>
<evidence type="ECO:0000256" key="5">
    <source>
        <dbReference type="ARBA" id="ARBA00022705"/>
    </source>
</evidence>
<dbReference type="GO" id="GO:0003677">
    <property type="term" value="F:DNA binding"/>
    <property type="evidence" value="ECO:0007669"/>
    <property type="project" value="UniProtKB-KW"/>
</dbReference>
<dbReference type="InterPro" id="IPR002298">
    <property type="entry name" value="DNA_polymerase_A"/>
</dbReference>
<dbReference type="EC" id="2.7.7.7" evidence="2"/>
<dbReference type="SUPFAM" id="SSF56672">
    <property type="entry name" value="DNA/RNA polymerases"/>
    <property type="match status" value="1"/>
</dbReference>
<evidence type="ECO:0000256" key="10">
    <source>
        <dbReference type="ARBA" id="ARBA00022932"/>
    </source>
</evidence>
<keyword evidence="8" id="KW-0378">Hydrolase</keyword>
<dbReference type="GO" id="GO:0005739">
    <property type="term" value="C:mitochondrion"/>
    <property type="evidence" value="ECO:0007669"/>
    <property type="project" value="GOC"/>
</dbReference>
<evidence type="ECO:0000256" key="16">
    <source>
        <dbReference type="SAM" id="MobiDB-lite"/>
    </source>
</evidence>
<evidence type="ECO:0000259" key="17">
    <source>
        <dbReference type="SMART" id="SM00482"/>
    </source>
</evidence>
<gene>
    <name evidence="18" type="ORF">EJD97_001032</name>
</gene>
<keyword evidence="11" id="KW-0809">Transit peptide</keyword>
<dbReference type="Pfam" id="PF00476">
    <property type="entry name" value="DNA_pol_A"/>
    <property type="match status" value="2"/>
</dbReference>
<dbReference type="Pfam" id="PF01612">
    <property type="entry name" value="DNA_pol_A_exo1"/>
    <property type="match status" value="1"/>
</dbReference>
<dbReference type="CDD" id="cd08640">
    <property type="entry name" value="DNA_pol_A_plastid_like"/>
    <property type="match status" value="1"/>
</dbReference>
<evidence type="ECO:0000256" key="14">
    <source>
        <dbReference type="ARBA" id="ARBA00049244"/>
    </source>
</evidence>
<organism evidence="18">
    <name type="scientific">Solanum chilense</name>
    <name type="common">Tomato</name>
    <name type="synonym">Lycopersicon chilense</name>
    <dbReference type="NCBI Taxonomy" id="4083"/>
    <lineage>
        <taxon>Eukaryota</taxon>
        <taxon>Viridiplantae</taxon>
        <taxon>Streptophyta</taxon>
        <taxon>Embryophyta</taxon>
        <taxon>Tracheophyta</taxon>
        <taxon>Spermatophyta</taxon>
        <taxon>Magnoliopsida</taxon>
        <taxon>eudicotyledons</taxon>
        <taxon>Gunneridae</taxon>
        <taxon>Pentapetalae</taxon>
        <taxon>asterids</taxon>
        <taxon>lamiids</taxon>
        <taxon>Solanales</taxon>
        <taxon>Solanaceae</taxon>
        <taxon>Solanoideae</taxon>
        <taxon>Solaneae</taxon>
        <taxon>Solanum</taxon>
        <taxon>Solanum subgen. Lycopersicon</taxon>
    </lineage>
</organism>
<evidence type="ECO:0000256" key="4">
    <source>
        <dbReference type="ARBA" id="ARBA00022695"/>
    </source>
</evidence>
<keyword evidence="9" id="KW-0269">Exonuclease</keyword>
<evidence type="ECO:0000256" key="1">
    <source>
        <dbReference type="ARBA" id="ARBA00007705"/>
    </source>
</evidence>
<comment type="caution">
    <text evidence="18">The sequence shown here is derived from an EMBL/GenBank/DDBJ whole genome shotgun (WGS) entry which is preliminary data.</text>
</comment>
<evidence type="ECO:0000256" key="15">
    <source>
        <dbReference type="ARBA" id="ARBA00079253"/>
    </source>
</evidence>
<dbReference type="GO" id="GO:0006264">
    <property type="term" value="P:mitochondrial DNA replication"/>
    <property type="evidence" value="ECO:0007669"/>
    <property type="project" value="UniProtKB-ARBA"/>
</dbReference>
<feature type="domain" description="DNA-directed DNA polymerase family A palm" evidence="17">
    <location>
        <begin position="849"/>
        <end position="1079"/>
    </location>
</feature>
<keyword evidence="7" id="KW-0227">DNA damage</keyword>
<dbReference type="Gene3D" id="1.10.150.20">
    <property type="entry name" value="5' to 3' exonuclease, C-terminal subdomain"/>
    <property type="match status" value="1"/>
</dbReference>
<dbReference type="InterPro" id="IPR012337">
    <property type="entry name" value="RNaseH-like_sf"/>
</dbReference>
<dbReference type="InterPro" id="IPR043502">
    <property type="entry name" value="DNA/RNA_pol_sf"/>
</dbReference>
<dbReference type="AlphaFoldDB" id="A0A6N2C6L7"/>
<keyword evidence="12" id="KW-0238">DNA-binding</keyword>
<evidence type="ECO:0000256" key="3">
    <source>
        <dbReference type="ARBA" id="ARBA00022679"/>
    </source>
</evidence>
<evidence type="ECO:0000256" key="8">
    <source>
        <dbReference type="ARBA" id="ARBA00022801"/>
    </source>
</evidence>
<sequence>MAFLGLSVQSSPFKPTSYVWFSPHSFSSRTFWASSGKALHRGEDCKTRSIENASSSLAVLGDPIKQISSHERKLFSSGLQQKIEEDSIYGWNAEIDAIKALKAKNAYNSYKKISAANCSVSASIDRKVKDENSDVPIEVNTRMMRERVTSSYSATTCISGGSLSSKSKPPHNPNRGEKKDVGNWREYKKHLPQLSVGINLSRNNEVTSLNKVDGPNVSHYKPLSKSSNLNGQLSSKTVNAKFEKANKLWQGNASNQIRDSVNGTDTKVVTVKAKSVILEQATIEREKNAVKSVATDFVNGTETKIVSDKGTGLDQITLRERLGAMYEKVHIVDNLSAAKEVVSKLTSQYKHLVHACDTEVANIDVKQQTPVDHGEVICFSIYSGPEADFGDGKSCIWVDVLDGGGKDLLVEFAPFFQDPSIRKVWHNYSFDNHVIENYGFEVSGFHADTMHMARLWDSSRRILGGYSLEALTGDSHVMCDARLVHAERLFHDEGLFGKISMKTIFGRKKLKKDGTEGKVIMIPSVKELQRTERELWICYSALDSISTLMLYESLKKKLSKRIWTFDGVRKGSMYEFYEKYWRPFGEVLVQMETEGVLVDRAYLAEIEKVAKAEQLVAVNRFRNWAAKYCADAKYMNVGSDTQLRQLFFGGIQNRKNVDESLPNEKEFKVPNVDKVIEEGKKAPTKFRKIHLHRICDPINTEIFTASGWPSVSGDALKALAGKVSADFDIFDEVDGNAEEVPETSVDEALTTNNEALSQNPEISAYGTAYHAFGGGQKGIEACHAIAALCEVCSIDSLISNFILPLQGHDVSGENGRIHCSLNINTETGRLSARRPNLQNQPALEKDRYKIRQAFVAAEGNSLIVADYGQLELRILAHLANCKSMLGAFEAGGDFHSRTAMNMYSHIREAVEKGQVLLEWHPQPGEDKPPVPLLKDAFGSERRKAKMLNFSIAYGKTTIGLSRDWKVSVKEAKETVERWYSDRKEVSDWQEQRRFEAREFGRVHTLLGRARWFPSVKNATGSVKGHIERAAINTPVQGSAADVAMCAMLEISKNARLKELGWKLLLQVHDEVILEGPEESEKEAMAIVVHCMSNPFNGKNILRVGLSVDAKCAKNWYSAK</sequence>
<reference evidence="18" key="1">
    <citation type="submission" date="2019-05" db="EMBL/GenBank/DDBJ databases">
        <title>The de novo reference genome and transcriptome assemblies of the wild tomato species Solanum chilense.</title>
        <authorList>
            <person name="Stam R."/>
            <person name="Nosenko T."/>
            <person name="Hoerger A.C."/>
            <person name="Stephan W."/>
            <person name="Seidel M.A."/>
            <person name="Kuhn J.M.M."/>
            <person name="Haberer G."/>
            <person name="Tellier A."/>
        </authorList>
    </citation>
    <scope>NUCLEOTIDE SEQUENCE</scope>
    <source>
        <tissue evidence="18">Mature leaves</tissue>
    </source>
</reference>
<dbReference type="Gene3D" id="3.30.70.370">
    <property type="match status" value="1"/>
</dbReference>
<dbReference type="InterPro" id="IPR036397">
    <property type="entry name" value="RNaseH_sf"/>
</dbReference>
<evidence type="ECO:0000256" key="6">
    <source>
        <dbReference type="ARBA" id="ARBA00022722"/>
    </source>
</evidence>
<evidence type="ECO:0000256" key="13">
    <source>
        <dbReference type="ARBA" id="ARBA00023204"/>
    </source>
</evidence>
<feature type="region of interest" description="Disordered" evidence="16">
    <location>
        <begin position="209"/>
        <end position="231"/>
    </location>
</feature>
<keyword evidence="4" id="KW-0548">Nucleotidyltransferase</keyword>
<feature type="region of interest" description="Disordered" evidence="16">
    <location>
        <begin position="154"/>
        <end position="181"/>
    </location>
</feature>
<dbReference type="GO" id="GO:0033259">
    <property type="term" value="P:plastid DNA replication"/>
    <property type="evidence" value="ECO:0007669"/>
    <property type="project" value="UniProtKB-ARBA"/>
</dbReference>
<evidence type="ECO:0000256" key="2">
    <source>
        <dbReference type="ARBA" id="ARBA00012417"/>
    </source>
</evidence>
<dbReference type="CDD" id="cd06139">
    <property type="entry name" value="DNA_polA_I_Ecoli_like_exo"/>
    <property type="match status" value="1"/>
</dbReference>
<keyword evidence="13" id="KW-0234">DNA repair</keyword>
<dbReference type="PRINTS" id="PR00868">
    <property type="entry name" value="DNAPOLI"/>
</dbReference>
<evidence type="ECO:0000313" key="18">
    <source>
        <dbReference type="EMBL" id="TMX00334.1"/>
    </source>
</evidence>
<dbReference type="FunFam" id="3.30.420.10:FF:000051">
    <property type="entry name" value="DNA polymerase I"/>
    <property type="match status" value="1"/>
</dbReference>
<dbReference type="GO" id="GO:0003887">
    <property type="term" value="F:DNA-directed DNA polymerase activity"/>
    <property type="evidence" value="ECO:0007669"/>
    <property type="project" value="UniProtKB-KW"/>
</dbReference>
<dbReference type="SMART" id="SM00482">
    <property type="entry name" value="POLAc"/>
    <property type="match status" value="1"/>
</dbReference>
<evidence type="ECO:0000256" key="7">
    <source>
        <dbReference type="ARBA" id="ARBA00022763"/>
    </source>
</evidence>
<dbReference type="PANTHER" id="PTHR10133:SF27">
    <property type="entry name" value="DNA POLYMERASE NU"/>
    <property type="match status" value="1"/>
</dbReference>
<keyword evidence="3" id="KW-0808">Transferase</keyword>
<dbReference type="GO" id="GO:0008408">
    <property type="term" value="F:3'-5' exonuclease activity"/>
    <property type="evidence" value="ECO:0007669"/>
    <property type="project" value="InterPro"/>
</dbReference>
<dbReference type="PANTHER" id="PTHR10133">
    <property type="entry name" value="DNA POLYMERASE I"/>
    <property type="match status" value="1"/>
</dbReference>
<dbReference type="InterPro" id="IPR002562">
    <property type="entry name" value="3'-5'_exonuclease_dom"/>
</dbReference>
<proteinExistence type="inferred from homology"/>
<dbReference type="GO" id="GO:0009507">
    <property type="term" value="C:chloroplast"/>
    <property type="evidence" value="ECO:0007669"/>
    <property type="project" value="UniProtKB-ARBA"/>
</dbReference>